<gene>
    <name evidence="1" type="ORF">V1286_005175</name>
</gene>
<name>A0ABU8BHQ9_9BRAD</name>
<accession>A0ABU8BHQ9</accession>
<proteinExistence type="predicted"/>
<comment type="caution">
    <text evidence="1">The sequence shown here is derived from an EMBL/GenBank/DDBJ whole genome shotgun (WGS) entry which is preliminary data.</text>
</comment>
<evidence type="ECO:0000313" key="1">
    <source>
        <dbReference type="EMBL" id="MEH2557646.1"/>
    </source>
</evidence>
<evidence type="ECO:0000313" key="2">
    <source>
        <dbReference type="Proteomes" id="UP001364224"/>
    </source>
</evidence>
<reference evidence="1 2" key="1">
    <citation type="submission" date="2024-02" db="EMBL/GenBank/DDBJ databases">
        <title>Adaptive strategies in a cosmopolitan and abundant soil bacterium.</title>
        <authorList>
            <person name="Carini P."/>
        </authorList>
    </citation>
    <scope>NUCLEOTIDE SEQUENCE [LARGE SCALE GENOMIC DNA]</scope>
    <source>
        <strain evidence="1 2">AZCC 1608</strain>
    </source>
</reference>
<dbReference type="Proteomes" id="UP001364224">
    <property type="component" value="Unassembled WGS sequence"/>
</dbReference>
<protein>
    <submittedName>
        <fullName evidence="1">Uncharacterized protein</fullName>
    </submittedName>
</protein>
<sequence length="66" mass="6805">MAVRINGDGLSFAGCFAGVTMIVPMRPFLAGRIAPGALIVHSEPDTGQAHRCAEPAEQAGLHEACS</sequence>
<keyword evidence="2" id="KW-1185">Reference proteome</keyword>
<dbReference type="EMBL" id="JAZHRV010000001">
    <property type="protein sequence ID" value="MEH2557646.1"/>
    <property type="molecule type" value="Genomic_DNA"/>
</dbReference>
<organism evidence="1 2">
    <name type="scientific">Bradyrhizobium algeriense</name>
    <dbReference type="NCBI Taxonomy" id="634784"/>
    <lineage>
        <taxon>Bacteria</taxon>
        <taxon>Pseudomonadati</taxon>
        <taxon>Pseudomonadota</taxon>
        <taxon>Alphaproteobacteria</taxon>
        <taxon>Hyphomicrobiales</taxon>
        <taxon>Nitrobacteraceae</taxon>
        <taxon>Bradyrhizobium</taxon>
    </lineage>
</organism>